<dbReference type="PROSITE" id="PS00519">
    <property type="entry name" value="HTH_ASNC_1"/>
    <property type="match status" value="1"/>
</dbReference>
<dbReference type="PANTHER" id="PTHR30154">
    <property type="entry name" value="LEUCINE-RESPONSIVE REGULATORY PROTEIN"/>
    <property type="match status" value="1"/>
</dbReference>
<dbReference type="InterPro" id="IPR036388">
    <property type="entry name" value="WH-like_DNA-bd_sf"/>
</dbReference>
<dbReference type="InterPro" id="IPR000485">
    <property type="entry name" value="AsnC-type_HTH_dom"/>
</dbReference>
<evidence type="ECO:0000259" key="4">
    <source>
        <dbReference type="PROSITE" id="PS50956"/>
    </source>
</evidence>
<evidence type="ECO:0000256" key="1">
    <source>
        <dbReference type="ARBA" id="ARBA00023015"/>
    </source>
</evidence>
<evidence type="ECO:0000313" key="6">
    <source>
        <dbReference type="Proteomes" id="UP000460221"/>
    </source>
</evidence>
<dbReference type="AlphaFoldDB" id="A0A7K1FPV0"/>
<dbReference type="SUPFAM" id="SSF54909">
    <property type="entry name" value="Dimeric alpha+beta barrel"/>
    <property type="match status" value="1"/>
</dbReference>
<evidence type="ECO:0000256" key="2">
    <source>
        <dbReference type="ARBA" id="ARBA00023125"/>
    </source>
</evidence>
<protein>
    <submittedName>
        <fullName evidence="5">AsnC family transcriptional regulator</fullName>
    </submittedName>
</protein>
<dbReference type="InterPro" id="IPR019887">
    <property type="entry name" value="Tscrpt_reg_AsnC/Lrp_C"/>
</dbReference>
<dbReference type="PANTHER" id="PTHR30154:SF34">
    <property type="entry name" value="TRANSCRIPTIONAL REGULATOR AZLB"/>
    <property type="match status" value="1"/>
</dbReference>
<name>A0A7K1FPV0_9ACTN</name>
<gene>
    <name evidence="5" type="ORF">GIS00_19720</name>
</gene>
<accession>A0A7K1FPV0</accession>
<keyword evidence="2" id="KW-0238">DNA-binding</keyword>
<dbReference type="Gene3D" id="3.30.70.920">
    <property type="match status" value="1"/>
</dbReference>
<dbReference type="InterPro" id="IPR019888">
    <property type="entry name" value="Tscrpt_reg_AsnC-like"/>
</dbReference>
<dbReference type="InterPro" id="IPR019885">
    <property type="entry name" value="Tscrpt_reg_HTH_AsnC-type_CS"/>
</dbReference>
<feature type="domain" description="HTH asnC-type" evidence="4">
    <location>
        <begin position="18"/>
        <end position="79"/>
    </location>
</feature>
<dbReference type="InterPro" id="IPR036390">
    <property type="entry name" value="WH_DNA-bd_sf"/>
</dbReference>
<keyword evidence="1" id="KW-0805">Transcription regulation</keyword>
<dbReference type="Proteomes" id="UP000460221">
    <property type="component" value="Unassembled WGS sequence"/>
</dbReference>
<dbReference type="RefSeq" id="WP_154770128.1">
    <property type="nucleotide sequence ID" value="NZ_WLYK01000008.1"/>
</dbReference>
<evidence type="ECO:0000256" key="3">
    <source>
        <dbReference type="ARBA" id="ARBA00023163"/>
    </source>
</evidence>
<dbReference type="Gene3D" id="1.10.10.10">
    <property type="entry name" value="Winged helix-like DNA-binding domain superfamily/Winged helix DNA-binding domain"/>
    <property type="match status" value="1"/>
</dbReference>
<proteinExistence type="predicted"/>
<comment type="caution">
    <text evidence="5">The sequence shown here is derived from an EMBL/GenBank/DDBJ whole genome shotgun (WGS) entry which is preliminary data.</text>
</comment>
<dbReference type="GO" id="GO:0005829">
    <property type="term" value="C:cytosol"/>
    <property type="evidence" value="ECO:0007669"/>
    <property type="project" value="TreeGrafter"/>
</dbReference>
<dbReference type="InterPro" id="IPR011008">
    <property type="entry name" value="Dimeric_a/b-barrel"/>
</dbReference>
<keyword evidence="6" id="KW-1185">Reference proteome</keyword>
<dbReference type="GO" id="GO:0043565">
    <property type="term" value="F:sequence-specific DNA binding"/>
    <property type="evidence" value="ECO:0007669"/>
    <property type="project" value="InterPro"/>
</dbReference>
<sequence>MSSLHGSAPGGPVTRRPADQLDARILRELDRDPQSTLVALAQRLGISRNTVQARITRLEAGGNLLPHSTRVDPRALGYPIAAVVVVTVRQQQLSTVTDALSVLPEVLEVLVLAGSMDLLVHVAATDADDLYRITGCVQGMTGVVRTDTSMVMRRLVDRRVAPLLDRLAAGPAGS</sequence>
<dbReference type="Pfam" id="PF01037">
    <property type="entry name" value="AsnC_trans_reg"/>
    <property type="match status" value="1"/>
</dbReference>
<dbReference type="PRINTS" id="PR00033">
    <property type="entry name" value="HTHASNC"/>
</dbReference>
<keyword evidence="3" id="KW-0804">Transcription</keyword>
<dbReference type="SMART" id="SM00344">
    <property type="entry name" value="HTH_ASNC"/>
    <property type="match status" value="1"/>
</dbReference>
<reference evidence="5 6" key="1">
    <citation type="submission" date="2019-11" db="EMBL/GenBank/DDBJ databases">
        <authorList>
            <person name="Jiang L.-Q."/>
        </authorList>
    </citation>
    <scope>NUCLEOTIDE SEQUENCE [LARGE SCALE GENOMIC DNA]</scope>
    <source>
        <strain evidence="5 6">YIM 132087</strain>
    </source>
</reference>
<dbReference type="PROSITE" id="PS50956">
    <property type="entry name" value="HTH_ASNC_2"/>
    <property type="match status" value="1"/>
</dbReference>
<evidence type="ECO:0000313" key="5">
    <source>
        <dbReference type="EMBL" id="MTD16172.1"/>
    </source>
</evidence>
<dbReference type="SUPFAM" id="SSF46785">
    <property type="entry name" value="Winged helix' DNA-binding domain"/>
    <property type="match status" value="1"/>
</dbReference>
<dbReference type="Pfam" id="PF13412">
    <property type="entry name" value="HTH_24"/>
    <property type="match status" value="1"/>
</dbReference>
<organism evidence="5 6">
    <name type="scientific">Nakamurella alba</name>
    <dbReference type="NCBI Taxonomy" id="2665158"/>
    <lineage>
        <taxon>Bacteria</taxon>
        <taxon>Bacillati</taxon>
        <taxon>Actinomycetota</taxon>
        <taxon>Actinomycetes</taxon>
        <taxon>Nakamurellales</taxon>
        <taxon>Nakamurellaceae</taxon>
        <taxon>Nakamurella</taxon>
    </lineage>
</organism>
<dbReference type="GO" id="GO:0043200">
    <property type="term" value="P:response to amino acid"/>
    <property type="evidence" value="ECO:0007669"/>
    <property type="project" value="TreeGrafter"/>
</dbReference>
<dbReference type="EMBL" id="WLYK01000008">
    <property type="protein sequence ID" value="MTD16172.1"/>
    <property type="molecule type" value="Genomic_DNA"/>
</dbReference>